<organism evidence="1 2">
    <name type="scientific">Flavihumibacter stibioxidans</name>
    <dbReference type="NCBI Taxonomy" id="1834163"/>
    <lineage>
        <taxon>Bacteria</taxon>
        <taxon>Pseudomonadati</taxon>
        <taxon>Bacteroidota</taxon>
        <taxon>Chitinophagia</taxon>
        <taxon>Chitinophagales</taxon>
        <taxon>Chitinophagaceae</taxon>
        <taxon>Flavihumibacter</taxon>
    </lineage>
</organism>
<proteinExistence type="predicted"/>
<sequence>MMQNEILNTSLAAVGEDIGQELGAKMVKDFQDSFPTENQWHFVGRNIIEQILNQPNCSGIRFYNGLDEVGQKTLVLVGLDCEGQVISEYSAIDTNGEYNKIQGIVADRVGRPGTKTTETSTTFDWWSAI</sequence>
<gene>
    <name evidence="1" type="ORF">BC349_16345</name>
</gene>
<reference evidence="1 2" key="1">
    <citation type="submission" date="2016-07" db="EMBL/GenBank/DDBJ databases">
        <title>Genome analysis of Flavihumibacter stibioxidans YS-17.</title>
        <authorList>
            <person name="Shi K."/>
            <person name="Han Y."/>
            <person name="Wang G."/>
        </authorList>
    </citation>
    <scope>NUCLEOTIDE SEQUENCE [LARGE SCALE GENOMIC DNA]</scope>
    <source>
        <strain evidence="1 2">YS-17</strain>
    </source>
</reference>
<evidence type="ECO:0000313" key="2">
    <source>
        <dbReference type="Proteomes" id="UP000765802"/>
    </source>
</evidence>
<dbReference type="EMBL" id="MBUA01000028">
    <property type="protein sequence ID" value="MBC6492633.1"/>
    <property type="molecule type" value="Genomic_DNA"/>
</dbReference>
<accession>A0ABR7MC66</accession>
<protein>
    <submittedName>
        <fullName evidence="1">Uncharacterized protein</fullName>
    </submittedName>
</protein>
<dbReference type="Proteomes" id="UP000765802">
    <property type="component" value="Unassembled WGS sequence"/>
</dbReference>
<comment type="caution">
    <text evidence="1">The sequence shown here is derived from an EMBL/GenBank/DDBJ whole genome shotgun (WGS) entry which is preliminary data.</text>
</comment>
<name>A0ABR7MC66_9BACT</name>
<keyword evidence="2" id="KW-1185">Reference proteome</keyword>
<dbReference type="RefSeq" id="WP_187257942.1">
    <property type="nucleotide sequence ID" value="NZ_JBHULF010000020.1"/>
</dbReference>
<evidence type="ECO:0000313" key="1">
    <source>
        <dbReference type="EMBL" id="MBC6492633.1"/>
    </source>
</evidence>